<organism evidence="1 2">
    <name type="scientific">Methylomonas koyamae</name>
    <dbReference type="NCBI Taxonomy" id="702114"/>
    <lineage>
        <taxon>Bacteria</taxon>
        <taxon>Pseudomonadati</taxon>
        <taxon>Pseudomonadota</taxon>
        <taxon>Gammaproteobacteria</taxon>
        <taxon>Methylococcales</taxon>
        <taxon>Methylococcaceae</taxon>
        <taxon>Methylomonas</taxon>
    </lineage>
</organism>
<dbReference type="EMBL" id="LUUJ01000057">
    <property type="protein sequence ID" value="OAI18533.1"/>
    <property type="molecule type" value="Genomic_DNA"/>
</dbReference>
<evidence type="ECO:0000313" key="1">
    <source>
        <dbReference type="EMBL" id="OAI18533.1"/>
    </source>
</evidence>
<dbReference type="AlphaFoldDB" id="A0A177NMD3"/>
<proteinExistence type="predicted"/>
<sequence length="150" mass="16188">MSLGRPIMNPANSILKSTHLLLAGACYLTVPTAKADLADIVASNSQIGAQFVTTDVDYTEISKEDVIADTERGYVPGFGISLSVMKSLIVENAYFAFQFSQLHGETNYIGRAISFCRPFWDRPQMSTTASGKKTALNPSIFTAASAKVLN</sequence>
<protein>
    <submittedName>
        <fullName evidence="1">Uncharacterized protein</fullName>
    </submittedName>
</protein>
<evidence type="ECO:0000313" key="2">
    <source>
        <dbReference type="Proteomes" id="UP000077857"/>
    </source>
</evidence>
<accession>A0A177NMD3</accession>
<comment type="caution">
    <text evidence="1">The sequence shown here is derived from an EMBL/GenBank/DDBJ whole genome shotgun (WGS) entry which is preliminary data.</text>
</comment>
<name>A0A177NMD3_9GAMM</name>
<gene>
    <name evidence="1" type="ORF">A1507_09245</name>
</gene>
<dbReference type="Proteomes" id="UP000077857">
    <property type="component" value="Unassembled WGS sequence"/>
</dbReference>
<reference evidence="1 2" key="1">
    <citation type="submission" date="2016-03" db="EMBL/GenBank/DDBJ databases">
        <authorList>
            <person name="Ploux O."/>
        </authorList>
    </citation>
    <scope>NUCLEOTIDE SEQUENCE [LARGE SCALE GENOMIC DNA]</scope>
    <source>
        <strain evidence="1 2">R-45378</strain>
    </source>
</reference>